<protein>
    <submittedName>
        <fullName evidence="1">44015_t:CDS:1</fullName>
    </submittedName>
</protein>
<evidence type="ECO:0000313" key="2">
    <source>
        <dbReference type="Proteomes" id="UP000789901"/>
    </source>
</evidence>
<dbReference type="Proteomes" id="UP000789901">
    <property type="component" value="Unassembled WGS sequence"/>
</dbReference>
<gene>
    <name evidence="1" type="ORF">GMARGA_LOCUS44622</name>
</gene>
<accession>A0ABN7XLX4</accession>
<name>A0ABN7XLX4_GIGMA</name>
<keyword evidence="2" id="KW-1185">Reference proteome</keyword>
<proteinExistence type="predicted"/>
<feature type="non-terminal residue" evidence="1">
    <location>
        <position position="1"/>
    </location>
</feature>
<feature type="non-terminal residue" evidence="1">
    <location>
        <position position="43"/>
    </location>
</feature>
<comment type="caution">
    <text evidence="1">The sequence shown here is derived from an EMBL/GenBank/DDBJ whole genome shotgun (WGS) entry which is preliminary data.</text>
</comment>
<sequence length="43" mass="4974">KSYRTIQEQFEQEVNNLKSGNALNDDLGIYLKIAKTPKYEIEA</sequence>
<dbReference type="EMBL" id="CAJVQB010153290">
    <property type="protein sequence ID" value="CAG8855801.1"/>
    <property type="molecule type" value="Genomic_DNA"/>
</dbReference>
<reference evidence="1 2" key="1">
    <citation type="submission" date="2021-06" db="EMBL/GenBank/DDBJ databases">
        <authorList>
            <person name="Kallberg Y."/>
            <person name="Tangrot J."/>
            <person name="Rosling A."/>
        </authorList>
    </citation>
    <scope>NUCLEOTIDE SEQUENCE [LARGE SCALE GENOMIC DNA]</scope>
    <source>
        <strain evidence="1 2">120-4 pot B 10/14</strain>
    </source>
</reference>
<organism evidence="1 2">
    <name type="scientific">Gigaspora margarita</name>
    <dbReference type="NCBI Taxonomy" id="4874"/>
    <lineage>
        <taxon>Eukaryota</taxon>
        <taxon>Fungi</taxon>
        <taxon>Fungi incertae sedis</taxon>
        <taxon>Mucoromycota</taxon>
        <taxon>Glomeromycotina</taxon>
        <taxon>Glomeromycetes</taxon>
        <taxon>Diversisporales</taxon>
        <taxon>Gigasporaceae</taxon>
        <taxon>Gigaspora</taxon>
    </lineage>
</organism>
<evidence type="ECO:0000313" key="1">
    <source>
        <dbReference type="EMBL" id="CAG8855801.1"/>
    </source>
</evidence>